<accession>A0A9X4H7S6</accession>
<dbReference type="AlphaFoldDB" id="A0A9X4H7S6"/>
<evidence type="ECO:0000313" key="3">
    <source>
        <dbReference type="Proteomes" id="UP001154312"/>
    </source>
</evidence>
<evidence type="ECO:0000313" key="2">
    <source>
        <dbReference type="EMBL" id="MDF9407924.1"/>
    </source>
</evidence>
<feature type="domain" description="HD-GYP" evidence="1">
    <location>
        <begin position="1"/>
        <end position="183"/>
    </location>
</feature>
<dbReference type="RefSeq" id="WP_277443179.1">
    <property type="nucleotide sequence ID" value="NZ_JAKOAV010000008.1"/>
</dbReference>
<dbReference type="Proteomes" id="UP001154312">
    <property type="component" value="Unassembled WGS sequence"/>
</dbReference>
<evidence type="ECO:0000259" key="1">
    <source>
        <dbReference type="PROSITE" id="PS51832"/>
    </source>
</evidence>
<dbReference type="SMART" id="SM00471">
    <property type="entry name" value="HDc"/>
    <property type="match status" value="1"/>
</dbReference>
<dbReference type="PANTHER" id="PTHR45228">
    <property type="entry name" value="CYCLIC DI-GMP PHOSPHODIESTERASE TM_0186-RELATED"/>
    <property type="match status" value="1"/>
</dbReference>
<dbReference type="InterPro" id="IPR037522">
    <property type="entry name" value="HD_GYP_dom"/>
</dbReference>
<proteinExistence type="predicted"/>
<keyword evidence="3" id="KW-1185">Reference proteome</keyword>
<reference evidence="2" key="1">
    <citation type="submission" date="2022-02" db="EMBL/GenBank/DDBJ databases">
        <authorList>
            <person name="Leng L."/>
        </authorList>
    </citation>
    <scope>NUCLEOTIDE SEQUENCE</scope>
    <source>
        <strain evidence="2">JI</strain>
    </source>
</reference>
<dbReference type="InterPro" id="IPR052020">
    <property type="entry name" value="Cyclic_di-GMP/3'3'-cGAMP_PDE"/>
</dbReference>
<dbReference type="SUPFAM" id="SSF109604">
    <property type="entry name" value="HD-domain/PDEase-like"/>
    <property type="match status" value="1"/>
</dbReference>
<dbReference type="EMBL" id="JAKOAV010000008">
    <property type="protein sequence ID" value="MDF9407924.1"/>
    <property type="molecule type" value="Genomic_DNA"/>
</dbReference>
<dbReference type="InterPro" id="IPR003607">
    <property type="entry name" value="HD/PDEase_dom"/>
</dbReference>
<name>A0A9X4H7S6_9FIRM</name>
<comment type="caution">
    <text evidence="2">The sequence shown here is derived from an EMBL/GenBank/DDBJ whole genome shotgun (WGS) entry which is preliminary data.</text>
</comment>
<dbReference type="Gene3D" id="1.10.3210.10">
    <property type="entry name" value="Hypothetical protein af1432"/>
    <property type="match status" value="1"/>
</dbReference>
<sequence>MDVVDIAKKTLLIYPLVEGHCRRVANLTYAVTSLLHMSNHKKITLAAYLHDLGKTTWPPELLTKFPIEPSDWAVITAHPIASLNILDEIWPKSPEFINALVRGHHERPGGGGYPDGLQEPALEMLIIGACDVYDAIINRHEFIPGEALSSEFALSQVEQFAPVQIMDALTKVIQKNTSTMPSA</sequence>
<gene>
    <name evidence="2" type="ORF">L7E55_06045</name>
</gene>
<dbReference type="PROSITE" id="PS51832">
    <property type="entry name" value="HD_GYP"/>
    <property type="match status" value="1"/>
</dbReference>
<dbReference type="Pfam" id="PF13487">
    <property type="entry name" value="HD_5"/>
    <property type="match status" value="1"/>
</dbReference>
<protein>
    <submittedName>
        <fullName evidence="2">HD domain-containing protein</fullName>
    </submittedName>
</protein>
<dbReference type="CDD" id="cd00077">
    <property type="entry name" value="HDc"/>
    <property type="match status" value="1"/>
</dbReference>
<organism evidence="2 3">
    <name type="scientific">Pelotomaculum isophthalicicum JI</name>
    <dbReference type="NCBI Taxonomy" id="947010"/>
    <lineage>
        <taxon>Bacteria</taxon>
        <taxon>Bacillati</taxon>
        <taxon>Bacillota</taxon>
        <taxon>Clostridia</taxon>
        <taxon>Eubacteriales</taxon>
        <taxon>Desulfotomaculaceae</taxon>
        <taxon>Pelotomaculum</taxon>
    </lineage>
</organism>